<dbReference type="Pfam" id="PF00804">
    <property type="entry name" value="Syntaxin"/>
    <property type="match status" value="1"/>
</dbReference>
<evidence type="ECO:0000256" key="1">
    <source>
        <dbReference type="ARBA" id="ARBA00004613"/>
    </source>
</evidence>
<accession>A0A815NTB0</accession>
<evidence type="ECO:0000256" key="6">
    <source>
        <dbReference type="RuleBase" id="RU003858"/>
    </source>
</evidence>
<keyword evidence="5" id="KW-0732">Signal</keyword>
<protein>
    <recommendedName>
        <fullName evidence="8">t-SNARE coiled-coil homology domain-containing protein</fullName>
    </recommendedName>
</protein>
<evidence type="ECO:0000313" key="11">
    <source>
        <dbReference type="Proteomes" id="UP000663832"/>
    </source>
</evidence>
<evidence type="ECO:0000256" key="4">
    <source>
        <dbReference type="ARBA" id="ARBA00022525"/>
    </source>
</evidence>
<name>A0A815NTB0_9BILA</name>
<dbReference type="Proteomes" id="UP000663832">
    <property type="component" value="Unassembled WGS sequence"/>
</dbReference>
<dbReference type="EMBL" id="CAJNOI010001784">
    <property type="protein sequence ID" value="CAF1438845.1"/>
    <property type="molecule type" value="Genomic_DNA"/>
</dbReference>
<dbReference type="InterPro" id="IPR022049">
    <property type="entry name" value="FAM69_kinase_dom"/>
</dbReference>
<evidence type="ECO:0000313" key="9">
    <source>
        <dbReference type="EMBL" id="CAF1438845.1"/>
    </source>
</evidence>
<comment type="subcellular location">
    <subcellularLocation>
        <location evidence="1">Secreted</location>
    </subcellularLocation>
</comment>
<dbReference type="GO" id="GO:0005576">
    <property type="term" value="C:extracellular region"/>
    <property type="evidence" value="ECO:0007669"/>
    <property type="project" value="UniProtKB-SubCell"/>
</dbReference>
<evidence type="ECO:0000256" key="3">
    <source>
        <dbReference type="ARBA" id="ARBA00009063"/>
    </source>
</evidence>
<dbReference type="PANTHER" id="PTHR32073:SF7">
    <property type="entry name" value="GH11358P"/>
    <property type="match status" value="1"/>
</dbReference>
<dbReference type="GO" id="GO:0005484">
    <property type="term" value="F:SNAP receptor activity"/>
    <property type="evidence" value="ECO:0007669"/>
    <property type="project" value="InterPro"/>
</dbReference>
<dbReference type="PANTHER" id="PTHR32073">
    <property type="entry name" value="GH11358P"/>
    <property type="match status" value="1"/>
</dbReference>
<keyword evidence="11" id="KW-1185">Reference proteome</keyword>
<feature type="transmembrane region" description="Helical" evidence="7">
    <location>
        <begin position="14"/>
        <end position="34"/>
    </location>
</feature>
<proteinExistence type="inferred from homology"/>
<dbReference type="OrthoDB" id="10035316at2759"/>
<dbReference type="EMBL" id="CAJNOM010002112">
    <property type="protein sequence ID" value="CAF1626933.1"/>
    <property type="molecule type" value="Genomic_DNA"/>
</dbReference>
<evidence type="ECO:0000256" key="2">
    <source>
        <dbReference type="ARBA" id="ARBA00006338"/>
    </source>
</evidence>
<comment type="similarity">
    <text evidence="3 6">Belongs to the syntaxin family.</text>
</comment>
<dbReference type="PROSITE" id="PS50192">
    <property type="entry name" value="T_SNARE"/>
    <property type="match status" value="1"/>
</dbReference>
<evidence type="ECO:0000313" key="10">
    <source>
        <dbReference type="EMBL" id="CAF1626933.1"/>
    </source>
</evidence>
<dbReference type="InterPro" id="IPR010989">
    <property type="entry name" value="SNARE"/>
</dbReference>
<sequence length="624" mass="72394">MQLKIKRHCRFRRFLIFPLLSIIVFFILIKSFIYSPSNLDFIELNSCPACFGVHLCPLFGTHHVQLSGWQRFSFFNNDMFNVKNIYHGTLHNHSVIFKKMAHQSEWITFDNCHYKSSCFRHLKSPLSTLLPCSNTTFISKFRNAFILSTDFDPNDSEISFQVTSQINLEPIVLSSLSGSGLPFPFYYGSCGRVVVVSDEGSDLVSYLHSSFQFRAFLARELLISMYELNNNNSEMIIYYPDVNLENFVYNEYERRVKIIDLELVIIVEREFFLEKDNKNTLSGNQYCRTYMPDFNIEQVCRYILSKPSKTNELEMSSDFLHDIPDGIDHEFPKDEAQNQSDTTNNQSTIIDVEKESDIKEFLNEIETIQSVIDRLDKLTEQVKQIQFTMLQPTANPKSGQELDNKTEEIKKLSYETSAKLKKMEQSLEHQSGFDITNAQRRIKESHLFVLTRHFRNVMIEYNQEAVLHRERCTKAISRQLEMSGVRKSHDELEEILENGSSGTFDFSIMVKTQQAQQSLNEIEARHRDIIKIETSIKELHNMFRDLAILVADQGEMIDSIEHNVAKAANYVEVAAKDVNIVTQYVQNIRKKKFILVTLIVSVSVVFILITIFIGSFLRKKTTAK</sequence>
<dbReference type="InterPro" id="IPR006011">
    <property type="entry name" value="Syntaxin_N"/>
</dbReference>
<dbReference type="SMART" id="SM00503">
    <property type="entry name" value="SynN"/>
    <property type="match status" value="1"/>
</dbReference>
<dbReference type="SMART" id="SM00397">
    <property type="entry name" value="t_SNARE"/>
    <property type="match status" value="1"/>
</dbReference>
<dbReference type="CDD" id="cd00179">
    <property type="entry name" value="SynN"/>
    <property type="match status" value="1"/>
</dbReference>
<evidence type="ECO:0000259" key="8">
    <source>
        <dbReference type="PROSITE" id="PS50192"/>
    </source>
</evidence>
<dbReference type="GO" id="GO:0016192">
    <property type="term" value="P:vesicle-mediated transport"/>
    <property type="evidence" value="ECO:0007669"/>
    <property type="project" value="InterPro"/>
</dbReference>
<gene>
    <name evidence="9" type="ORF">BJG266_LOCUS39770</name>
    <name evidence="10" type="ORF">QVE165_LOCUS56653</name>
</gene>
<dbReference type="InterPro" id="IPR000727">
    <property type="entry name" value="T_SNARE_dom"/>
</dbReference>
<feature type="domain" description="T-SNARE coiled-coil homology" evidence="8">
    <location>
        <begin position="519"/>
        <end position="581"/>
    </location>
</feature>
<dbReference type="Gene3D" id="1.20.5.110">
    <property type="match status" value="1"/>
</dbReference>
<dbReference type="Pfam" id="PF12260">
    <property type="entry name" value="PIP49_C"/>
    <property type="match status" value="1"/>
</dbReference>
<evidence type="ECO:0000313" key="12">
    <source>
        <dbReference type="Proteomes" id="UP000663877"/>
    </source>
</evidence>
<dbReference type="Proteomes" id="UP000663877">
    <property type="component" value="Unassembled WGS sequence"/>
</dbReference>
<dbReference type="InterPro" id="IPR006012">
    <property type="entry name" value="Syntaxin/epimorphin_CS"/>
</dbReference>
<dbReference type="Gene3D" id="1.20.58.70">
    <property type="match status" value="1"/>
</dbReference>
<dbReference type="Pfam" id="PF05739">
    <property type="entry name" value="SNARE"/>
    <property type="match status" value="1"/>
</dbReference>
<keyword evidence="4" id="KW-0964">Secreted</keyword>
<comment type="caution">
    <text evidence="9">The sequence shown here is derived from an EMBL/GenBank/DDBJ whole genome shotgun (WGS) entry which is preliminary data.</text>
</comment>
<feature type="transmembrane region" description="Helical" evidence="7">
    <location>
        <begin position="593"/>
        <end position="617"/>
    </location>
</feature>
<keyword evidence="7" id="KW-1133">Transmembrane helix</keyword>
<dbReference type="GO" id="GO:0016020">
    <property type="term" value="C:membrane"/>
    <property type="evidence" value="ECO:0007669"/>
    <property type="project" value="InterPro"/>
</dbReference>
<dbReference type="InterPro" id="IPR020519">
    <property type="entry name" value="DIPK2A/B"/>
</dbReference>
<dbReference type="AlphaFoldDB" id="A0A815NTB0"/>
<dbReference type="CDD" id="cd15848">
    <property type="entry name" value="SNARE_syntaxin1-like"/>
    <property type="match status" value="1"/>
</dbReference>
<evidence type="ECO:0000256" key="5">
    <source>
        <dbReference type="ARBA" id="ARBA00022729"/>
    </source>
</evidence>
<keyword evidence="7" id="KW-0472">Membrane</keyword>
<organism evidence="9 12">
    <name type="scientific">Adineta steineri</name>
    <dbReference type="NCBI Taxonomy" id="433720"/>
    <lineage>
        <taxon>Eukaryota</taxon>
        <taxon>Metazoa</taxon>
        <taxon>Spiralia</taxon>
        <taxon>Gnathifera</taxon>
        <taxon>Rotifera</taxon>
        <taxon>Eurotatoria</taxon>
        <taxon>Bdelloidea</taxon>
        <taxon>Adinetida</taxon>
        <taxon>Adinetidae</taxon>
        <taxon>Adineta</taxon>
    </lineage>
</organism>
<keyword evidence="7" id="KW-0812">Transmembrane</keyword>
<reference evidence="9" key="1">
    <citation type="submission" date="2021-02" db="EMBL/GenBank/DDBJ databases">
        <authorList>
            <person name="Nowell W R."/>
        </authorList>
    </citation>
    <scope>NUCLEOTIDE SEQUENCE</scope>
</reference>
<comment type="similarity">
    <text evidence="2">Belongs to the DIPK family.</text>
</comment>
<dbReference type="PROSITE" id="PS00914">
    <property type="entry name" value="SYNTAXIN"/>
    <property type="match status" value="1"/>
</dbReference>
<evidence type="ECO:0000256" key="7">
    <source>
        <dbReference type="SAM" id="Phobius"/>
    </source>
</evidence>
<dbReference type="GO" id="GO:0006886">
    <property type="term" value="P:intracellular protein transport"/>
    <property type="evidence" value="ECO:0007669"/>
    <property type="project" value="InterPro"/>
</dbReference>
<dbReference type="SUPFAM" id="SSF47661">
    <property type="entry name" value="t-snare proteins"/>
    <property type="match status" value="1"/>
</dbReference>